<evidence type="ECO:0000313" key="2">
    <source>
        <dbReference type="EMBL" id="MEE1883998.1"/>
    </source>
</evidence>
<dbReference type="EMBL" id="JAZDQU010000001">
    <property type="protein sequence ID" value="MEE1883998.1"/>
    <property type="molecule type" value="Genomic_DNA"/>
</dbReference>
<dbReference type="Proteomes" id="UP001337681">
    <property type="component" value="Unassembled WGS sequence"/>
</dbReference>
<gene>
    <name evidence="2" type="ORF">VRU49_01075</name>
</gene>
<dbReference type="RefSeq" id="WP_330144920.1">
    <property type="nucleotide sequence ID" value="NZ_JAZDQU010000001.1"/>
</dbReference>
<feature type="domain" description="Calcineurin-like phosphoesterase" evidence="1">
    <location>
        <begin position="23"/>
        <end position="221"/>
    </location>
</feature>
<organism evidence="2 3">
    <name type="scientific">Pedobacter flavus</name>
    <dbReference type="NCBI Taxonomy" id="3113906"/>
    <lineage>
        <taxon>Bacteria</taxon>
        <taxon>Pseudomonadati</taxon>
        <taxon>Bacteroidota</taxon>
        <taxon>Sphingobacteriia</taxon>
        <taxon>Sphingobacteriales</taxon>
        <taxon>Sphingobacteriaceae</taxon>
        <taxon>Pedobacter</taxon>
    </lineage>
</organism>
<evidence type="ECO:0000259" key="1">
    <source>
        <dbReference type="Pfam" id="PF00149"/>
    </source>
</evidence>
<proteinExistence type="predicted"/>
<dbReference type="SUPFAM" id="SSF56300">
    <property type="entry name" value="Metallo-dependent phosphatases"/>
    <property type="match status" value="1"/>
</dbReference>
<protein>
    <submittedName>
        <fullName evidence="2">Metallophosphoesterase</fullName>
    </submittedName>
</protein>
<dbReference type="InterPro" id="IPR004843">
    <property type="entry name" value="Calcineurin-like_PHP"/>
</dbReference>
<accession>A0ABU7GYA6</accession>
<sequence length="328" mass="38253">MRQKIKNEPGKRGYKLNIVNTSKIIIFSDQHRGAKDLADDFRLAEPNYTAALQWYLAEGYTFISLGDSEEFWENTVQQVKKHNQATFKIEKEFHEQNKFYKVFGNHDLFWDNDPLASFHLNDIYGSPVKIYEGILLNYTQQQKNLEILLTHGHQGDKSSDGNWFSKWFISIIWAPLQIYLEINPNTPAYNTEHKSHHNQIMYEWVAEQDNLILITGHTHQPIFQSLTYIERLYLQLELARESQNKSLQNELEEKLAEQLKNGETIPTYKAFKQSYFNTGCCCYSDGDITGLELVDGKINLVKWRFNVGLDKSEKVILEEADLVKCVNT</sequence>
<dbReference type="Pfam" id="PF00149">
    <property type="entry name" value="Metallophos"/>
    <property type="match status" value="1"/>
</dbReference>
<keyword evidence="3" id="KW-1185">Reference proteome</keyword>
<evidence type="ECO:0000313" key="3">
    <source>
        <dbReference type="Proteomes" id="UP001337681"/>
    </source>
</evidence>
<comment type="caution">
    <text evidence="2">The sequence shown here is derived from an EMBL/GenBank/DDBJ whole genome shotgun (WGS) entry which is preliminary data.</text>
</comment>
<dbReference type="InterPro" id="IPR029052">
    <property type="entry name" value="Metallo-depent_PP-like"/>
</dbReference>
<name>A0ABU7GYA6_9SPHI</name>
<dbReference type="Gene3D" id="3.60.21.10">
    <property type="match status" value="1"/>
</dbReference>
<reference evidence="2 3" key="1">
    <citation type="submission" date="2024-01" db="EMBL/GenBank/DDBJ databases">
        <title>Pedobacter sp. nov., isolated from oil-contaminated soil.</title>
        <authorList>
            <person name="Le N.T.T."/>
        </authorList>
    </citation>
    <scope>NUCLEOTIDE SEQUENCE [LARGE SCALE GENOMIC DNA]</scope>
    <source>
        <strain evidence="2 3">VNH31</strain>
    </source>
</reference>